<evidence type="ECO:0000256" key="1">
    <source>
        <dbReference type="ARBA" id="ARBA00004651"/>
    </source>
</evidence>
<evidence type="ECO:0000256" key="4">
    <source>
        <dbReference type="ARBA" id="ARBA00022692"/>
    </source>
</evidence>
<proteinExistence type="predicted"/>
<dbReference type="InterPro" id="IPR003593">
    <property type="entry name" value="AAA+_ATPase"/>
</dbReference>
<dbReference type="OrthoDB" id="6336411at2"/>
<dbReference type="FunFam" id="3.40.50.300:FF:001444">
    <property type="entry name" value="ABC transporter ATP-binding protein"/>
    <property type="match status" value="1"/>
</dbReference>
<evidence type="ECO:0000256" key="2">
    <source>
        <dbReference type="ARBA" id="ARBA00022448"/>
    </source>
</evidence>
<dbReference type="PANTHER" id="PTHR24221:SF248">
    <property type="entry name" value="ABC TRANSPORTER TRANSMEMBRANE REGION"/>
    <property type="match status" value="1"/>
</dbReference>
<dbReference type="PROSITE" id="PS00211">
    <property type="entry name" value="ABC_TRANSPORTER_1"/>
    <property type="match status" value="1"/>
</dbReference>
<dbReference type="PROSITE" id="PS50893">
    <property type="entry name" value="ABC_TRANSPORTER_2"/>
    <property type="match status" value="1"/>
</dbReference>
<dbReference type="InterPro" id="IPR017871">
    <property type="entry name" value="ABC_transporter-like_CS"/>
</dbReference>
<gene>
    <name evidence="12" type="ORF">HH1059_12430</name>
</gene>
<keyword evidence="3" id="KW-1003">Cell membrane</keyword>
<evidence type="ECO:0000313" key="12">
    <source>
        <dbReference type="EMBL" id="BAU57942.1"/>
    </source>
</evidence>
<dbReference type="PANTHER" id="PTHR24221">
    <property type="entry name" value="ATP-BINDING CASSETTE SUB-FAMILY B"/>
    <property type="match status" value="1"/>
</dbReference>
<dbReference type="InterPro" id="IPR039421">
    <property type="entry name" value="Type_1_exporter"/>
</dbReference>
<dbReference type="KEGG" id="hhk:HH1059_12430"/>
<dbReference type="GO" id="GO:0030253">
    <property type="term" value="P:protein secretion by the type I secretion system"/>
    <property type="evidence" value="ECO:0007669"/>
    <property type="project" value="InterPro"/>
</dbReference>
<organism evidence="12 13">
    <name type="scientific">Halorhodospira halochloris</name>
    <name type="common">Ectothiorhodospira halochloris</name>
    <dbReference type="NCBI Taxonomy" id="1052"/>
    <lineage>
        <taxon>Bacteria</taxon>
        <taxon>Pseudomonadati</taxon>
        <taxon>Pseudomonadota</taxon>
        <taxon>Gammaproteobacteria</taxon>
        <taxon>Chromatiales</taxon>
        <taxon>Ectothiorhodospiraceae</taxon>
        <taxon>Halorhodospira</taxon>
    </lineage>
</organism>
<feature type="transmembrane region" description="Helical" evidence="9">
    <location>
        <begin position="166"/>
        <end position="185"/>
    </location>
</feature>
<evidence type="ECO:0000313" key="13">
    <source>
        <dbReference type="Proteomes" id="UP000218890"/>
    </source>
</evidence>
<dbReference type="NCBIfam" id="TIGR01842">
    <property type="entry name" value="type_I_sec_PrtD"/>
    <property type="match status" value="1"/>
</dbReference>
<dbReference type="InterPro" id="IPR036640">
    <property type="entry name" value="ABC1_TM_sf"/>
</dbReference>
<dbReference type="Pfam" id="PF00664">
    <property type="entry name" value="ABC_membrane"/>
    <property type="match status" value="1"/>
</dbReference>
<evidence type="ECO:0000256" key="3">
    <source>
        <dbReference type="ARBA" id="ARBA00022475"/>
    </source>
</evidence>
<evidence type="ECO:0000256" key="7">
    <source>
        <dbReference type="ARBA" id="ARBA00022989"/>
    </source>
</evidence>
<keyword evidence="2" id="KW-0813">Transport</keyword>
<evidence type="ECO:0000256" key="6">
    <source>
        <dbReference type="ARBA" id="ARBA00022840"/>
    </source>
</evidence>
<feature type="transmembrane region" description="Helical" evidence="9">
    <location>
        <begin position="29"/>
        <end position="54"/>
    </location>
</feature>
<keyword evidence="7 9" id="KW-1133">Transmembrane helix</keyword>
<keyword evidence="5" id="KW-0547">Nucleotide-binding</keyword>
<dbReference type="SMART" id="SM00382">
    <property type="entry name" value="AAA"/>
    <property type="match status" value="1"/>
</dbReference>
<dbReference type="PROSITE" id="PS50929">
    <property type="entry name" value="ABC_TM1F"/>
    <property type="match status" value="1"/>
</dbReference>
<feature type="transmembrane region" description="Helical" evidence="9">
    <location>
        <begin position="66"/>
        <end position="83"/>
    </location>
</feature>
<dbReference type="CDD" id="cd18586">
    <property type="entry name" value="ABC_6TM_PrtD_like"/>
    <property type="match status" value="1"/>
</dbReference>
<dbReference type="EMBL" id="AP017372">
    <property type="protein sequence ID" value="BAU57942.1"/>
    <property type="molecule type" value="Genomic_DNA"/>
</dbReference>
<dbReference type="Gene3D" id="3.40.50.300">
    <property type="entry name" value="P-loop containing nucleotide triphosphate hydrolases"/>
    <property type="match status" value="1"/>
</dbReference>
<evidence type="ECO:0000256" key="8">
    <source>
        <dbReference type="ARBA" id="ARBA00023136"/>
    </source>
</evidence>
<dbReference type="FunFam" id="1.20.1560.10:FF:000109">
    <property type="entry name" value="Alkaline protease secretion ATP-binding protein aprD"/>
    <property type="match status" value="1"/>
</dbReference>
<keyword evidence="13" id="KW-1185">Reference proteome</keyword>
<accession>A0A110B5Q6</accession>
<feature type="domain" description="ABC transporter" evidence="10">
    <location>
        <begin position="338"/>
        <end position="567"/>
    </location>
</feature>
<evidence type="ECO:0000256" key="9">
    <source>
        <dbReference type="SAM" id="Phobius"/>
    </source>
</evidence>
<keyword evidence="6" id="KW-0067">ATP-binding</keyword>
<dbReference type="InterPro" id="IPR011527">
    <property type="entry name" value="ABC1_TM_dom"/>
</dbReference>
<dbReference type="InterPro" id="IPR003439">
    <property type="entry name" value="ABC_transporter-like_ATP-bd"/>
</dbReference>
<feature type="domain" description="ABC transmembrane type-1" evidence="11">
    <location>
        <begin position="30"/>
        <end position="307"/>
    </location>
</feature>
<evidence type="ECO:0000259" key="10">
    <source>
        <dbReference type="PROSITE" id="PS50893"/>
    </source>
</evidence>
<dbReference type="GO" id="GO:0140359">
    <property type="term" value="F:ABC-type transporter activity"/>
    <property type="evidence" value="ECO:0007669"/>
    <property type="project" value="InterPro"/>
</dbReference>
<dbReference type="Gene3D" id="1.20.1560.10">
    <property type="entry name" value="ABC transporter type 1, transmembrane domain"/>
    <property type="match status" value="1"/>
</dbReference>
<dbReference type="InterPro" id="IPR047957">
    <property type="entry name" value="ABC_AprD-like_6TM"/>
</dbReference>
<dbReference type="AlphaFoldDB" id="A0A110B5Q6"/>
<feature type="transmembrane region" description="Helical" evidence="9">
    <location>
        <begin position="254"/>
        <end position="272"/>
    </location>
</feature>
<evidence type="ECO:0000259" key="11">
    <source>
        <dbReference type="PROSITE" id="PS50929"/>
    </source>
</evidence>
<dbReference type="InterPro" id="IPR010128">
    <property type="entry name" value="ATPase_T1SS_PrtD-like"/>
</dbReference>
<keyword evidence="8 9" id="KW-0472">Membrane</keyword>
<dbReference type="Pfam" id="PF00005">
    <property type="entry name" value="ABC_tran"/>
    <property type="match status" value="1"/>
</dbReference>
<reference evidence="12" key="1">
    <citation type="submission" date="2016-02" db="EMBL/GenBank/DDBJ databases">
        <title>Halorhodospira halochloris DSM-1059 complete genome, version 2.</title>
        <authorList>
            <person name="Tsukatani Y."/>
        </authorList>
    </citation>
    <scope>NUCLEOTIDE SEQUENCE</scope>
    <source>
        <strain evidence="12">DSM 1059</strain>
    </source>
</reference>
<dbReference type="Proteomes" id="UP000218890">
    <property type="component" value="Chromosome"/>
</dbReference>
<dbReference type="RefSeq" id="WP_096409298.1">
    <property type="nucleotide sequence ID" value="NZ_AP017372.2"/>
</dbReference>
<dbReference type="GO" id="GO:0005524">
    <property type="term" value="F:ATP binding"/>
    <property type="evidence" value="ECO:0007669"/>
    <property type="project" value="UniProtKB-KW"/>
</dbReference>
<dbReference type="GO" id="GO:0034040">
    <property type="term" value="F:ATPase-coupled lipid transmembrane transporter activity"/>
    <property type="evidence" value="ECO:0007669"/>
    <property type="project" value="TreeGrafter"/>
</dbReference>
<dbReference type="SUPFAM" id="SSF90123">
    <property type="entry name" value="ABC transporter transmembrane region"/>
    <property type="match status" value="1"/>
</dbReference>
<dbReference type="GO" id="GO:0016887">
    <property type="term" value="F:ATP hydrolysis activity"/>
    <property type="evidence" value="ECO:0007669"/>
    <property type="project" value="InterPro"/>
</dbReference>
<protein>
    <submittedName>
        <fullName evidence="12">Type I secretion system ATPase</fullName>
    </submittedName>
</protein>
<evidence type="ECO:0000256" key="5">
    <source>
        <dbReference type="ARBA" id="ARBA00022741"/>
    </source>
</evidence>
<dbReference type="SUPFAM" id="SSF52540">
    <property type="entry name" value="P-loop containing nucleoside triphosphate hydrolases"/>
    <property type="match status" value="1"/>
</dbReference>
<feature type="transmembrane region" description="Helical" evidence="9">
    <location>
        <begin position="141"/>
        <end position="160"/>
    </location>
</feature>
<sequence>MANPQNIQGAGAKAKGELRECLGQFKQSIIAVAVFSFFINLLMLVPPLFMLQMFDRVLSSGSVETLVMLLIVAVGLLIVLGLLEFSRNRVLVRAGGRLDQMLSSRLFDATFLRALRRPDSATSQPLQDLTTLRQFMTGQGVFAFFDAPWTPLFLLVIFLFHPWLGIFATAAALILFTLAYINELITREPLGAANSQHNKETDFTNKNLRNAEVLEAMGMTGRLRQRWQTMHSNVLSLQALASDRSANLTSASKSLRLIAQVGILAMGAYLAVEQIITPGVMIAASIIMARALAPVDQAMHAWRGFVGARNAWQRLDEVLRSTPQRAEHMELPPPQGQVTVENLVVVPPGGQTPALRGINLELNPGDTLGVIGPSAAGKSTLARALVGVWPAYAGAVRIDGAEMAHWNREQIGAYIGYLPQDVELFDGTVAENIARFGEVDSQQVVEAARKTGLHEMILRLPQGYDTYIGINSGALSAGQRQRVALARAVYGNPSLVVLDEPNSNLDQAGDEALVSTVRQLREDGCTVVMIAHRPAILSGVEQVLVLRDGKSAALGSRQDILNRLTKAS</sequence>
<dbReference type="InterPro" id="IPR027417">
    <property type="entry name" value="P-loop_NTPase"/>
</dbReference>
<name>A0A110B5Q6_HALHR</name>
<comment type="subcellular location">
    <subcellularLocation>
        <location evidence="1">Cell membrane</location>
        <topology evidence="1">Multi-pass membrane protein</topology>
    </subcellularLocation>
</comment>
<dbReference type="GO" id="GO:0005886">
    <property type="term" value="C:plasma membrane"/>
    <property type="evidence" value="ECO:0007669"/>
    <property type="project" value="UniProtKB-SubCell"/>
</dbReference>
<dbReference type="GO" id="GO:0030256">
    <property type="term" value="C:type I protein secretion system complex"/>
    <property type="evidence" value="ECO:0007669"/>
    <property type="project" value="InterPro"/>
</dbReference>
<keyword evidence="4 9" id="KW-0812">Transmembrane</keyword>